<evidence type="ECO:0000256" key="4">
    <source>
        <dbReference type="ARBA" id="ARBA00023268"/>
    </source>
</evidence>
<dbReference type="EMBL" id="KN818372">
    <property type="protein sequence ID" value="KIL57383.1"/>
    <property type="molecule type" value="Genomic_DNA"/>
</dbReference>
<keyword evidence="2" id="KW-0028">Amino-acid biosynthesis</keyword>
<sequence length="127" mass="13252">MSTGVIGQHLPITSILSAISSLNPTSSLSSMFSAWESAAQAFMTTDTFSKLRSLGTQVSDRGQDISESAVCADNIHPALVKTASYGEDANWGRILAATGSVPLSPEIKPARVSVAFVPADGSARLRI</sequence>
<dbReference type="Gene3D" id="3.60.70.12">
    <property type="entry name" value="L-amino peptidase D-ALA esterase/amidase"/>
    <property type="match status" value="1"/>
</dbReference>
<dbReference type="GO" id="GO:0005759">
    <property type="term" value="C:mitochondrial matrix"/>
    <property type="evidence" value="ECO:0007669"/>
    <property type="project" value="TreeGrafter"/>
</dbReference>
<dbReference type="GO" id="GO:0004042">
    <property type="term" value="F:L-glutamate N-acetyltransferase activity"/>
    <property type="evidence" value="ECO:0007669"/>
    <property type="project" value="TreeGrafter"/>
</dbReference>
<evidence type="ECO:0000256" key="2">
    <source>
        <dbReference type="ARBA" id="ARBA00022605"/>
    </source>
</evidence>
<dbReference type="HOGENOM" id="CLU_1969979_0_0_1"/>
<protein>
    <recommendedName>
        <fullName evidence="7">Glutamate N-acetyltransferase</fullName>
    </recommendedName>
</protein>
<name>A0A0C2WMF5_AMAMK</name>
<keyword evidence="3" id="KW-0496">Mitochondrion</keyword>
<evidence type="ECO:0000313" key="5">
    <source>
        <dbReference type="EMBL" id="KIL57383.1"/>
    </source>
</evidence>
<dbReference type="PANTHER" id="PTHR23100:SF0">
    <property type="entry name" value="ARGININE BIOSYNTHESIS BIFUNCTIONAL PROTEIN ARGJ, MITOCHONDRIAL"/>
    <property type="match status" value="1"/>
</dbReference>
<keyword evidence="4" id="KW-0511">Multifunctional enzyme</keyword>
<accession>A0A0C2WMF5</accession>
<evidence type="ECO:0008006" key="7">
    <source>
        <dbReference type="Google" id="ProtNLM"/>
    </source>
</evidence>
<dbReference type="GO" id="GO:0006592">
    <property type="term" value="P:ornithine biosynthetic process"/>
    <property type="evidence" value="ECO:0007669"/>
    <property type="project" value="TreeGrafter"/>
</dbReference>
<dbReference type="AlphaFoldDB" id="A0A0C2WMF5"/>
<dbReference type="GO" id="GO:0006526">
    <property type="term" value="P:L-arginine biosynthetic process"/>
    <property type="evidence" value="ECO:0007669"/>
    <property type="project" value="UniProtKB-KW"/>
</dbReference>
<evidence type="ECO:0000256" key="3">
    <source>
        <dbReference type="ARBA" id="ARBA00023128"/>
    </source>
</evidence>
<evidence type="ECO:0000256" key="1">
    <source>
        <dbReference type="ARBA" id="ARBA00022571"/>
    </source>
</evidence>
<proteinExistence type="predicted"/>
<dbReference type="InterPro" id="IPR016117">
    <property type="entry name" value="ArgJ-like_dom_sf"/>
</dbReference>
<dbReference type="STRING" id="946122.A0A0C2WMF5"/>
<evidence type="ECO:0000313" key="6">
    <source>
        <dbReference type="Proteomes" id="UP000054549"/>
    </source>
</evidence>
<dbReference type="InterPro" id="IPR002813">
    <property type="entry name" value="Arg_biosynth_ArgJ"/>
</dbReference>
<keyword evidence="6" id="KW-1185">Reference proteome</keyword>
<dbReference type="Pfam" id="PF01960">
    <property type="entry name" value="ArgJ"/>
    <property type="match status" value="1"/>
</dbReference>
<dbReference type="OrthoDB" id="2017946at2759"/>
<keyword evidence="1" id="KW-0055">Arginine biosynthesis</keyword>
<reference evidence="5 6" key="1">
    <citation type="submission" date="2014-04" db="EMBL/GenBank/DDBJ databases">
        <title>Evolutionary Origins and Diversification of the Mycorrhizal Mutualists.</title>
        <authorList>
            <consortium name="DOE Joint Genome Institute"/>
            <consortium name="Mycorrhizal Genomics Consortium"/>
            <person name="Kohler A."/>
            <person name="Kuo A."/>
            <person name="Nagy L.G."/>
            <person name="Floudas D."/>
            <person name="Copeland A."/>
            <person name="Barry K.W."/>
            <person name="Cichocki N."/>
            <person name="Veneault-Fourrey C."/>
            <person name="LaButti K."/>
            <person name="Lindquist E.A."/>
            <person name="Lipzen A."/>
            <person name="Lundell T."/>
            <person name="Morin E."/>
            <person name="Murat C."/>
            <person name="Riley R."/>
            <person name="Ohm R."/>
            <person name="Sun H."/>
            <person name="Tunlid A."/>
            <person name="Henrissat B."/>
            <person name="Grigoriev I.V."/>
            <person name="Hibbett D.S."/>
            <person name="Martin F."/>
        </authorList>
    </citation>
    <scope>NUCLEOTIDE SEQUENCE [LARGE SCALE GENOMIC DNA]</scope>
    <source>
        <strain evidence="5 6">Koide BX008</strain>
    </source>
</reference>
<dbReference type="PANTHER" id="PTHR23100">
    <property type="entry name" value="ARGININE BIOSYNTHESIS BIFUNCTIONAL PROTEIN ARGJ"/>
    <property type="match status" value="1"/>
</dbReference>
<dbReference type="InParanoid" id="A0A0C2WMF5"/>
<dbReference type="Proteomes" id="UP000054549">
    <property type="component" value="Unassembled WGS sequence"/>
</dbReference>
<organism evidence="5 6">
    <name type="scientific">Amanita muscaria (strain Koide BX008)</name>
    <dbReference type="NCBI Taxonomy" id="946122"/>
    <lineage>
        <taxon>Eukaryota</taxon>
        <taxon>Fungi</taxon>
        <taxon>Dikarya</taxon>
        <taxon>Basidiomycota</taxon>
        <taxon>Agaricomycotina</taxon>
        <taxon>Agaricomycetes</taxon>
        <taxon>Agaricomycetidae</taxon>
        <taxon>Agaricales</taxon>
        <taxon>Pluteineae</taxon>
        <taxon>Amanitaceae</taxon>
        <taxon>Amanita</taxon>
    </lineage>
</organism>
<dbReference type="GO" id="GO:0004358">
    <property type="term" value="F:L-glutamate N-acetyltransferase activity, acting on acetyl-L-ornithine as donor"/>
    <property type="evidence" value="ECO:0007669"/>
    <property type="project" value="InterPro"/>
</dbReference>
<dbReference type="SUPFAM" id="SSF56266">
    <property type="entry name" value="DmpA/ArgJ-like"/>
    <property type="match status" value="2"/>
</dbReference>
<gene>
    <name evidence="5" type="ORF">M378DRAFT_16293</name>
</gene>